<dbReference type="AlphaFoldDB" id="A0AAE1NHE0"/>
<evidence type="ECO:0000256" key="1">
    <source>
        <dbReference type="SAM" id="MobiDB-lite"/>
    </source>
</evidence>
<evidence type="ECO:0000313" key="4">
    <source>
        <dbReference type="Proteomes" id="UP001292094"/>
    </source>
</evidence>
<reference evidence="3" key="1">
    <citation type="submission" date="2023-11" db="EMBL/GenBank/DDBJ databases">
        <title>Genome assemblies of two species of porcelain crab, Petrolisthes cinctipes and Petrolisthes manimaculis (Anomura: Porcellanidae).</title>
        <authorList>
            <person name="Angst P."/>
        </authorList>
    </citation>
    <scope>NUCLEOTIDE SEQUENCE</scope>
    <source>
        <strain evidence="3">PB745_02</strain>
        <tissue evidence="3">Gill</tissue>
    </source>
</reference>
<proteinExistence type="predicted"/>
<keyword evidence="4" id="KW-1185">Reference proteome</keyword>
<sequence length="130" mass="15165">MDEEPVLLYRASPPYLARTARRRRGRRSRCPTFTKFMFMFVFCGNLIVGLLYIIFCGVKIFTGWRIPATRDQTRSHHNTSQREAKHVQRGADGGKQQEGSAKWWAAWLVYIVYCDERMMPCLVVTVFVLV</sequence>
<evidence type="ECO:0000256" key="2">
    <source>
        <dbReference type="SAM" id="Phobius"/>
    </source>
</evidence>
<dbReference type="EMBL" id="JAWZYT010005672">
    <property type="protein sequence ID" value="KAK4289903.1"/>
    <property type="molecule type" value="Genomic_DNA"/>
</dbReference>
<comment type="caution">
    <text evidence="3">The sequence shown here is derived from an EMBL/GenBank/DDBJ whole genome shotgun (WGS) entry which is preliminary data.</text>
</comment>
<protein>
    <submittedName>
        <fullName evidence="3">Uncharacterized protein</fullName>
    </submittedName>
</protein>
<organism evidence="3 4">
    <name type="scientific">Petrolisthes manimaculis</name>
    <dbReference type="NCBI Taxonomy" id="1843537"/>
    <lineage>
        <taxon>Eukaryota</taxon>
        <taxon>Metazoa</taxon>
        <taxon>Ecdysozoa</taxon>
        <taxon>Arthropoda</taxon>
        <taxon>Crustacea</taxon>
        <taxon>Multicrustacea</taxon>
        <taxon>Malacostraca</taxon>
        <taxon>Eumalacostraca</taxon>
        <taxon>Eucarida</taxon>
        <taxon>Decapoda</taxon>
        <taxon>Pleocyemata</taxon>
        <taxon>Anomura</taxon>
        <taxon>Galatheoidea</taxon>
        <taxon>Porcellanidae</taxon>
        <taxon>Petrolisthes</taxon>
    </lineage>
</organism>
<gene>
    <name evidence="3" type="ORF">Pmani_037159</name>
</gene>
<name>A0AAE1NHE0_9EUCA</name>
<keyword evidence="2" id="KW-0812">Transmembrane</keyword>
<keyword evidence="2" id="KW-1133">Transmembrane helix</keyword>
<feature type="transmembrane region" description="Helical" evidence="2">
    <location>
        <begin position="32"/>
        <end position="55"/>
    </location>
</feature>
<dbReference type="Proteomes" id="UP001292094">
    <property type="component" value="Unassembled WGS sequence"/>
</dbReference>
<keyword evidence="2" id="KW-0472">Membrane</keyword>
<feature type="region of interest" description="Disordered" evidence="1">
    <location>
        <begin position="72"/>
        <end position="96"/>
    </location>
</feature>
<evidence type="ECO:0000313" key="3">
    <source>
        <dbReference type="EMBL" id="KAK4289903.1"/>
    </source>
</evidence>
<accession>A0AAE1NHE0</accession>